<proteinExistence type="predicted"/>
<evidence type="ECO:0000313" key="1">
    <source>
        <dbReference type="EMBL" id="RFA10321.1"/>
    </source>
</evidence>
<protein>
    <submittedName>
        <fullName evidence="1">Uncharacterized protein</fullName>
    </submittedName>
</protein>
<gene>
    <name evidence="1" type="ORF">B7R54_14710</name>
</gene>
<name>A0A3E0VKR9_9MICO</name>
<sequence length="158" mass="17526">MRATFGPGSPVRLEVFYAGARMHGRRPSSASIRTGRVPSVGVSDARLDGARSDLTEHAVSYLVRNDRLRVPVPQRGGATSPWEEQLLRTTHWVSDMRRRHDRIFVDGGTVPVLRIDDPHRAWAAAALDLGTDRVTIAGTADFLDRLFITRPTADVTDR</sequence>
<organism evidence="1 2">
    <name type="scientific">Subtercola boreus</name>
    <dbReference type="NCBI Taxonomy" id="120213"/>
    <lineage>
        <taxon>Bacteria</taxon>
        <taxon>Bacillati</taxon>
        <taxon>Actinomycetota</taxon>
        <taxon>Actinomycetes</taxon>
        <taxon>Micrococcales</taxon>
        <taxon>Microbacteriaceae</taxon>
        <taxon>Subtercola</taxon>
    </lineage>
</organism>
<evidence type="ECO:0000313" key="2">
    <source>
        <dbReference type="Proteomes" id="UP000256486"/>
    </source>
</evidence>
<keyword evidence="2" id="KW-1185">Reference proteome</keyword>
<dbReference type="EMBL" id="NBWZ01000001">
    <property type="protein sequence ID" value="RFA10321.1"/>
    <property type="molecule type" value="Genomic_DNA"/>
</dbReference>
<reference evidence="1 2" key="1">
    <citation type="submission" date="2017-04" db="EMBL/GenBank/DDBJ databases">
        <title>Comparative genome analysis of Subtercola boreus.</title>
        <authorList>
            <person name="Cho Y.-J."/>
            <person name="Cho A."/>
            <person name="Kim O.-S."/>
            <person name="Lee J.-I."/>
        </authorList>
    </citation>
    <scope>NUCLEOTIDE SEQUENCE [LARGE SCALE GENOMIC DNA]</scope>
    <source>
        <strain evidence="1 2">K300</strain>
    </source>
</reference>
<comment type="caution">
    <text evidence="1">The sequence shown here is derived from an EMBL/GenBank/DDBJ whole genome shotgun (WGS) entry which is preliminary data.</text>
</comment>
<dbReference type="Proteomes" id="UP000256486">
    <property type="component" value="Unassembled WGS sequence"/>
</dbReference>
<dbReference type="AlphaFoldDB" id="A0A3E0VKR9"/>
<accession>A0A3E0VKR9</accession>